<proteinExistence type="predicted"/>
<evidence type="ECO:0000256" key="1">
    <source>
        <dbReference type="ARBA" id="ARBA00022660"/>
    </source>
</evidence>
<dbReference type="GO" id="GO:0004129">
    <property type="term" value="F:cytochrome-c oxidase activity"/>
    <property type="evidence" value="ECO:0007669"/>
    <property type="project" value="InterPro"/>
</dbReference>
<keyword evidence="2" id="KW-0812">Transmembrane</keyword>
<dbReference type="PROSITE" id="PS50855">
    <property type="entry name" value="COX1"/>
    <property type="match status" value="1"/>
</dbReference>
<sequence>MILALFAGLLGGAMMLPFIEIRPSSGIVVSHMLLMAFFVITPGILGGMAYWLLPQSLGAQKMALPVASLIAWLLLAISVIILPLVPVLGLILWSISMVALSIDLIATILEERVKKFRQLSPIVWSFLFSAISLLLMAPIILALIVKGKIDFNSAYSLMLFFKIPEMSFLLLPALGVVAEALSPFKENLTIKLAPYIMGIIGLVAPTLWIQTLFCALPHGFLNYIMPLSQIVPAMVFLACLCSSLWNASFKRGAAPFWALNAMILLFLGGMCSLFIPPSYTALSVLGDISHGHQAIIFGSVMALCAGFYAWLSQLFSEMSKSFTQAGIAHAFLTLSAMLCFMVPQIQWLAITLAGISLLGFSILGFQACFIIKKKQIISLQRSFPKG</sequence>
<keyword evidence="2" id="KW-0472">Membrane</keyword>
<dbReference type="Pfam" id="PF00115">
    <property type="entry name" value="COX1"/>
    <property type="match status" value="1"/>
</dbReference>
<dbReference type="Proteomes" id="UP000463975">
    <property type="component" value="Chromosome"/>
</dbReference>
<dbReference type="PANTHER" id="PTHR10422">
    <property type="entry name" value="CYTOCHROME C OXIDASE SUBUNIT 1"/>
    <property type="match status" value="1"/>
</dbReference>
<protein>
    <recommendedName>
        <fullName evidence="3">Cytochrome oxidase subunit I profile domain-containing protein</fullName>
    </recommendedName>
</protein>
<feature type="transmembrane region" description="Helical" evidence="2">
    <location>
        <begin position="64"/>
        <end position="84"/>
    </location>
</feature>
<dbReference type="GO" id="GO:0016020">
    <property type="term" value="C:membrane"/>
    <property type="evidence" value="ECO:0007669"/>
    <property type="project" value="InterPro"/>
</dbReference>
<feature type="transmembrane region" description="Helical" evidence="2">
    <location>
        <begin position="322"/>
        <end position="343"/>
    </location>
</feature>
<keyword evidence="1" id="KW-0813">Transport</keyword>
<dbReference type="GO" id="GO:0020037">
    <property type="term" value="F:heme binding"/>
    <property type="evidence" value="ECO:0007669"/>
    <property type="project" value="InterPro"/>
</dbReference>
<keyword evidence="1" id="KW-0679">Respiratory chain</keyword>
<evidence type="ECO:0000313" key="4">
    <source>
        <dbReference type="EMBL" id="QHI95368.1"/>
    </source>
</evidence>
<name>A0A6P1NCX6_9PROT</name>
<dbReference type="InterPro" id="IPR036927">
    <property type="entry name" value="Cyt_c_oxase-like_su1_sf"/>
</dbReference>
<gene>
    <name evidence="4" type="ORF">GT348_02970</name>
</gene>
<feature type="transmembrane region" description="Helical" evidence="2">
    <location>
        <begin position="349"/>
        <end position="371"/>
    </location>
</feature>
<dbReference type="InterPro" id="IPR000883">
    <property type="entry name" value="Cyt_C_Oxase_1"/>
</dbReference>
<dbReference type="KEGG" id="bomb:GT348_02970"/>
<dbReference type="SUPFAM" id="SSF81442">
    <property type="entry name" value="Cytochrome c oxidase subunit I-like"/>
    <property type="match status" value="1"/>
</dbReference>
<feature type="transmembrane region" description="Helical" evidence="2">
    <location>
        <begin position="31"/>
        <end position="52"/>
    </location>
</feature>
<feature type="transmembrane region" description="Helical" evidence="2">
    <location>
        <begin position="90"/>
        <end position="109"/>
    </location>
</feature>
<feature type="domain" description="Cytochrome oxidase subunit I profile" evidence="3">
    <location>
        <begin position="1"/>
        <end position="344"/>
    </location>
</feature>
<dbReference type="AlphaFoldDB" id="A0A6P1NCX6"/>
<feature type="transmembrane region" description="Helical" evidence="2">
    <location>
        <begin position="121"/>
        <end position="145"/>
    </location>
</feature>
<feature type="transmembrane region" description="Helical" evidence="2">
    <location>
        <begin position="223"/>
        <end position="245"/>
    </location>
</feature>
<evidence type="ECO:0000256" key="2">
    <source>
        <dbReference type="SAM" id="Phobius"/>
    </source>
</evidence>
<reference evidence="4 5" key="1">
    <citation type="submission" date="2020-01" db="EMBL/GenBank/DDBJ databases">
        <title>Genome sequencing of strain KACC 21507.</title>
        <authorList>
            <person name="Heo J."/>
            <person name="Kim S.-J."/>
            <person name="Kim J.-S."/>
            <person name="Hong S.-B."/>
            <person name="Kwon S.-W."/>
        </authorList>
    </citation>
    <scope>NUCLEOTIDE SEQUENCE [LARGE SCALE GENOMIC DNA]</scope>
    <source>
        <strain evidence="4 5">KACC 21507</strain>
    </source>
</reference>
<dbReference type="GO" id="GO:0009060">
    <property type="term" value="P:aerobic respiration"/>
    <property type="evidence" value="ECO:0007669"/>
    <property type="project" value="InterPro"/>
</dbReference>
<organism evidence="4 5">
    <name type="scientific">Aristophania vespae</name>
    <dbReference type="NCBI Taxonomy" id="2697033"/>
    <lineage>
        <taxon>Bacteria</taxon>
        <taxon>Pseudomonadati</taxon>
        <taxon>Pseudomonadota</taxon>
        <taxon>Alphaproteobacteria</taxon>
        <taxon>Acetobacterales</taxon>
        <taxon>Acetobacteraceae</taxon>
        <taxon>Aristophania</taxon>
    </lineage>
</organism>
<evidence type="ECO:0000313" key="5">
    <source>
        <dbReference type="Proteomes" id="UP000463975"/>
    </source>
</evidence>
<keyword evidence="1" id="KW-0249">Electron transport</keyword>
<feature type="transmembrane region" description="Helical" evidence="2">
    <location>
        <begin position="192"/>
        <end position="211"/>
    </location>
</feature>
<dbReference type="Gene3D" id="1.20.210.10">
    <property type="entry name" value="Cytochrome c oxidase-like, subunit I domain"/>
    <property type="match status" value="1"/>
</dbReference>
<dbReference type="InterPro" id="IPR023616">
    <property type="entry name" value="Cyt_c_oxase-like_su1_dom"/>
</dbReference>
<keyword evidence="5" id="KW-1185">Reference proteome</keyword>
<evidence type="ECO:0000259" key="3">
    <source>
        <dbReference type="PROSITE" id="PS50855"/>
    </source>
</evidence>
<feature type="transmembrane region" description="Helical" evidence="2">
    <location>
        <begin position="257"/>
        <end position="279"/>
    </location>
</feature>
<feature type="transmembrane region" description="Helical" evidence="2">
    <location>
        <begin position="157"/>
        <end position="180"/>
    </location>
</feature>
<feature type="transmembrane region" description="Helical" evidence="2">
    <location>
        <begin position="291"/>
        <end position="310"/>
    </location>
</feature>
<dbReference type="EMBL" id="CP047652">
    <property type="protein sequence ID" value="QHI95368.1"/>
    <property type="molecule type" value="Genomic_DNA"/>
</dbReference>
<accession>A0A6P1NCX6</accession>
<keyword evidence="2" id="KW-1133">Transmembrane helix</keyword>